<gene>
    <name evidence="1" type="ORF">E4K65_40595</name>
</gene>
<proteinExistence type="predicted"/>
<name>A0A4Y9L8R9_9BRAD</name>
<dbReference type="InterPro" id="IPR025332">
    <property type="entry name" value="DUF4238"/>
</dbReference>
<evidence type="ECO:0000313" key="1">
    <source>
        <dbReference type="EMBL" id="TFV39087.1"/>
    </source>
</evidence>
<dbReference type="AlphaFoldDB" id="A0A4Y9L8R9"/>
<keyword evidence="2" id="KW-1185">Reference proteome</keyword>
<accession>A0A4Y9L8R9</accession>
<dbReference type="Proteomes" id="UP000297966">
    <property type="component" value="Unassembled WGS sequence"/>
</dbReference>
<protein>
    <submittedName>
        <fullName evidence="1">DUF4238 domain-containing protein</fullName>
    </submittedName>
</protein>
<organism evidence="1 2">
    <name type="scientific">Bradyrhizobium niftali</name>
    <dbReference type="NCBI Taxonomy" id="2560055"/>
    <lineage>
        <taxon>Bacteria</taxon>
        <taxon>Pseudomonadati</taxon>
        <taxon>Pseudomonadota</taxon>
        <taxon>Alphaproteobacteria</taxon>
        <taxon>Hyphomicrobiales</taxon>
        <taxon>Nitrobacteraceae</taxon>
        <taxon>Bradyrhizobium</taxon>
    </lineage>
</organism>
<dbReference type="Pfam" id="PF14022">
    <property type="entry name" value="DUF4238"/>
    <property type="match status" value="1"/>
</dbReference>
<dbReference type="OrthoDB" id="5918636at2"/>
<comment type="caution">
    <text evidence="1">The sequence shown here is derived from an EMBL/GenBank/DDBJ whole genome shotgun (WGS) entry which is preliminary data.</text>
</comment>
<reference evidence="1 2" key="1">
    <citation type="submission" date="2019-03" db="EMBL/GenBank/DDBJ databases">
        <title>Bradyrhizobium diversity isolated from nodules of Chamaecrista fasciculata.</title>
        <authorList>
            <person name="Klepa M.S."/>
            <person name="Urquiaga M.O."/>
            <person name="Hungria M."/>
            <person name="Delamuta J.R."/>
        </authorList>
    </citation>
    <scope>NUCLEOTIDE SEQUENCE [LARGE SCALE GENOMIC DNA]</scope>
    <source>
        <strain evidence="1 2">CNPSo 3448</strain>
    </source>
</reference>
<evidence type="ECO:0000313" key="2">
    <source>
        <dbReference type="Proteomes" id="UP000297966"/>
    </source>
</evidence>
<dbReference type="EMBL" id="SPQT01000037">
    <property type="protein sequence ID" value="TFV39087.1"/>
    <property type="molecule type" value="Genomic_DNA"/>
</dbReference>
<sequence length="135" mass="15563">MRHRISGTSEHSTAPVGLSPWLVVRVFRCRGLRLHKQAKSGKQYGHWRGNACIGKTRNRPIKQHYVPQCYLRQFANKHGKAHHVSVFDRKKAQRYKNNTQDVACQNYFNRIQLDGMDPDALEAAMSEFETKLADA</sequence>